<evidence type="ECO:0000256" key="1">
    <source>
        <dbReference type="SAM" id="MobiDB-lite"/>
    </source>
</evidence>
<evidence type="ECO:0000313" key="3">
    <source>
        <dbReference type="Proteomes" id="UP001189429"/>
    </source>
</evidence>
<reference evidence="2" key="1">
    <citation type="submission" date="2023-10" db="EMBL/GenBank/DDBJ databases">
        <authorList>
            <person name="Chen Y."/>
            <person name="Shah S."/>
            <person name="Dougan E. K."/>
            <person name="Thang M."/>
            <person name="Chan C."/>
        </authorList>
    </citation>
    <scope>NUCLEOTIDE SEQUENCE [LARGE SCALE GENOMIC DNA]</scope>
</reference>
<evidence type="ECO:0000313" key="2">
    <source>
        <dbReference type="EMBL" id="CAK0911602.1"/>
    </source>
</evidence>
<sequence>MGPSAKAGSGAPYSTPRAPRPSPHDGGTGTPCPTTAGRPNLLCSSACAPRAPAPRAAPEPAARTAAARRRRAAAAPVPSAAPARPALRTAGAKRRAVLVRYHAAAAGWSQRDLQRHAVHVAAWALEEAGAAAPGAPEAAAGGGELGPARVLAALLRRCRGPLSPWLRPRKSGMSFHRRNVHA</sequence>
<gene>
    <name evidence="2" type="ORF">PCOR1329_LOCUS85440</name>
</gene>
<comment type="caution">
    <text evidence="2">The sequence shown here is derived from an EMBL/GenBank/DDBJ whole genome shotgun (WGS) entry which is preliminary data.</text>
</comment>
<name>A0ABN9YFH9_9DINO</name>
<organism evidence="2 3">
    <name type="scientific">Prorocentrum cordatum</name>
    <dbReference type="NCBI Taxonomy" id="2364126"/>
    <lineage>
        <taxon>Eukaryota</taxon>
        <taxon>Sar</taxon>
        <taxon>Alveolata</taxon>
        <taxon>Dinophyceae</taxon>
        <taxon>Prorocentrales</taxon>
        <taxon>Prorocentraceae</taxon>
        <taxon>Prorocentrum</taxon>
    </lineage>
</organism>
<accession>A0ABN9YFH9</accession>
<feature type="region of interest" description="Disordered" evidence="1">
    <location>
        <begin position="1"/>
        <end position="87"/>
    </location>
</feature>
<protein>
    <submittedName>
        <fullName evidence="2">Uncharacterized protein</fullName>
    </submittedName>
</protein>
<keyword evidence="3" id="KW-1185">Reference proteome</keyword>
<feature type="compositionally biased region" description="Low complexity" evidence="1">
    <location>
        <begin position="30"/>
        <end position="39"/>
    </location>
</feature>
<feature type="compositionally biased region" description="Low complexity" evidence="1">
    <location>
        <begin position="73"/>
        <end position="87"/>
    </location>
</feature>
<proteinExistence type="predicted"/>
<dbReference type="Proteomes" id="UP001189429">
    <property type="component" value="Unassembled WGS sequence"/>
</dbReference>
<dbReference type="EMBL" id="CAUYUJ010022614">
    <property type="protein sequence ID" value="CAK0911602.1"/>
    <property type="molecule type" value="Genomic_DNA"/>
</dbReference>